<reference evidence="1" key="1">
    <citation type="submission" date="2020-08" db="EMBL/GenBank/DDBJ databases">
        <title>Multicomponent nature underlies the extraordinary mechanical properties of spider dragline silk.</title>
        <authorList>
            <person name="Kono N."/>
            <person name="Nakamura H."/>
            <person name="Mori M."/>
            <person name="Yoshida Y."/>
            <person name="Ohtoshi R."/>
            <person name="Malay A.D."/>
            <person name="Moran D.A.P."/>
            <person name="Tomita M."/>
            <person name="Numata K."/>
            <person name="Arakawa K."/>
        </authorList>
    </citation>
    <scope>NUCLEOTIDE SEQUENCE</scope>
</reference>
<dbReference type="EMBL" id="BMAW01036728">
    <property type="protein sequence ID" value="GFU45457.1"/>
    <property type="molecule type" value="Genomic_DNA"/>
</dbReference>
<dbReference type="Proteomes" id="UP000887013">
    <property type="component" value="Unassembled WGS sequence"/>
</dbReference>
<proteinExistence type="predicted"/>
<dbReference type="AlphaFoldDB" id="A0A8X6UT09"/>
<keyword evidence="2" id="KW-1185">Reference proteome</keyword>
<accession>A0A8X6UT09</accession>
<protein>
    <submittedName>
        <fullName evidence="1">Uncharacterized protein</fullName>
    </submittedName>
</protein>
<evidence type="ECO:0000313" key="1">
    <source>
        <dbReference type="EMBL" id="GFU45457.1"/>
    </source>
</evidence>
<organism evidence="1 2">
    <name type="scientific">Nephila pilipes</name>
    <name type="common">Giant wood spider</name>
    <name type="synonym">Nephila maculata</name>
    <dbReference type="NCBI Taxonomy" id="299642"/>
    <lineage>
        <taxon>Eukaryota</taxon>
        <taxon>Metazoa</taxon>
        <taxon>Ecdysozoa</taxon>
        <taxon>Arthropoda</taxon>
        <taxon>Chelicerata</taxon>
        <taxon>Arachnida</taxon>
        <taxon>Araneae</taxon>
        <taxon>Araneomorphae</taxon>
        <taxon>Entelegynae</taxon>
        <taxon>Araneoidea</taxon>
        <taxon>Nephilidae</taxon>
        <taxon>Nephila</taxon>
    </lineage>
</organism>
<evidence type="ECO:0000313" key="2">
    <source>
        <dbReference type="Proteomes" id="UP000887013"/>
    </source>
</evidence>
<name>A0A8X6UT09_NEPPI</name>
<sequence>MLSYVCISVLIAAVYMYMQCFSCRCWHAGLLPWPTITVARNSRSYSFGNPAVYATLLTADETFLAFSRSCVSGGTVVVTADRASDLLMTQHFERLRKENEHHGHVSKATYEWLRK</sequence>
<comment type="caution">
    <text evidence="1">The sequence shown here is derived from an EMBL/GenBank/DDBJ whole genome shotgun (WGS) entry which is preliminary data.</text>
</comment>
<gene>
    <name evidence="1" type="ORF">NPIL_290131</name>
</gene>